<gene>
    <name evidence="2" type="ORF">LTR78_003673</name>
</gene>
<name>A0AAE0WRB5_9PEZI</name>
<dbReference type="EMBL" id="JAUTXT010000010">
    <property type="protein sequence ID" value="KAK3676397.1"/>
    <property type="molecule type" value="Genomic_DNA"/>
</dbReference>
<feature type="region of interest" description="Disordered" evidence="1">
    <location>
        <begin position="1"/>
        <end position="43"/>
    </location>
</feature>
<protein>
    <submittedName>
        <fullName evidence="2">Uncharacterized protein</fullName>
    </submittedName>
</protein>
<organism evidence="2 3">
    <name type="scientific">Recurvomyces mirabilis</name>
    <dbReference type="NCBI Taxonomy" id="574656"/>
    <lineage>
        <taxon>Eukaryota</taxon>
        <taxon>Fungi</taxon>
        <taxon>Dikarya</taxon>
        <taxon>Ascomycota</taxon>
        <taxon>Pezizomycotina</taxon>
        <taxon>Dothideomycetes</taxon>
        <taxon>Dothideomycetidae</taxon>
        <taxon>Mycosphaerellales</taxon>
        <taxon>Teratosphaeriaceae</taxon>
        <taxon>Recurvomyces</taxon>
    </lineage>
</organism>
<accession>A0AAE0WRB5</accession>
<evidence type="ECO:0000313" key="3">
    <source>
        <dbReference type="Proteomes" id="UP001274830"/>
    </source>
</evidence>
<comment type="caution">
    <text evidence="2">The sequence shown here is derived from an EMBL/GenBank/DDBJ whole genome shotgun (WGS) entry which is preliminary data.</text>
</comment>
<dbReference type="AlphaFoldDB" id="A0AAE0WRB5"/>
<evidence type="ECO:0000313" key="2">
    <source>
        <dbReference type="EMBL" id="KAK3676397.1"/>
    </source>
</evidence>
<keyword evidence="3" id="KW-1185">Reference proteome</keyword>
<dbReference type="Pfam" id="PF07173">
    <property type="entry name" value="GRDP-like"/>
    <property type="match status" value="1"/>
</dbReference>
<dbReference type="InterPro" id="IPR009836">
    <property type="entry name" value="GRDP-like"/>
</dbReference>
<feature type="compositionally biased region" description="Basic and acidic residues" evidence="1">
    <location>
        <begin position="9"/>
        <end position="29"/>
    </location>
</feature>
<evidence type="ECO:0000256" key="1">
    <source>
        <dbReference type="SAM" id="MobiDB-lite"/>
    </source>
</evidence>
<reference evidence="2" key="1">
    <citation type="submission" date="2023-07" db="EMBL/GenBank/DDBJ databases">
        <title>Black Yeasts Isolated from many extreme environments.</title>
        <authorList>
            <person name="Coleine C."/>
            <person name="Stajich J.E."/>
            <person name="Selbmann L."/>
        </authorList>
    </citation>
    <scope>NUCLEOTIDE SEQUENCE</scope>
    <source>
        <strain evidence="2">CCFEE 5485</strain>
    </source>
</reference>
<sequence>MPSRLSKLFRSEKLDKEKEAEADAERSRSSGDVAPPAYAPPEYDQDNVLDPPDMTAGFANLKLSSKNKDGVPTIDECAAHLKLLECFYRLKQSIGSRDGIYGISDSVVTQHIASGDKANELLAKLAEKRWAIYLHQAVDRFDAWLHALMPDAKPITYTEYQTTAENGSLCHPSPANPPFVLEQEHLPPVDVLMVWHSYMLNPRAYLEDCLRLGRMRLWHTDMPWHSISSSINAGTFKYEPGEVTEGVFAGMTGLKWDSASSDVKDKSIVCPSCQSQLSVPWTAMSEPTRAVTESTLPDIIDGMLSTGTGYCDKDLLASCPSCKTTVTHERLRAGKFCSDIKKLLNNDTPMGGTMLGTSGLPGKAAGQRDILFKYVTLPPNNILRDGLGGKLLASTKAEGDGFSESMQGIRDVIEAATQDKAYMRKVRGSASHRLTRAEKIGIRRMMSRYWDNSSPFALDLVGAVVRQGSFIEKMHNIDWLHSPALPSTMKRLLTKYERFVQIMADQHNMAVPTLDVDLAWHSHQLSPSGYMEYTIKATKQFIDHDDKVAETKLNDAFAWTSKTYQRLFNEPYSECTCWYCEAVRESHTSTASRLFHGSQSRVTDSMVHKVETDSAKSVHISSHNAVRPSDDTNKYQITASRQADELDKAYRKACIRASKNGKPAPKRENYSYSDAWGYPVYMPAYAPYIGYAGYCPAYYPMNPGCMAVGADAVAAALAEADVEVAEEEDAAVEAEAEDVGEVVGAKKVTERVGTQIERELDDDRSKETGYLAAVRQTTIMNTLR</sequence>
<dbReference type="PANTHER" id="PTHR34365">
    <property type="entry name" value="ENOLASE (DUF1399)"/>
    <property type="match status" value="1"/>
</dbReference>
<proteinExistence type="predicted"/>
<dbReference type="Proteomes" id="UP001274830">
    <property type="component" value="Unassembled WGS sequence"/>
</dbReference>
<dbReference type="PANTHER" id="PTHR34365:SF7">
    <property type="entry name" value="GLYCINE-RICH DOMAIN-CONTAINING PROTEIN 1"/>
    <property type="match status" value="1"/>
</dbReference>